<evidence type="ECO:0000313" key="4">
    <source>
        <dbReference type="Proteomes" id="UP001217044"/>
    </source>
</evidence>
<feature type="transmembrane region" description="Helical" evidence="2">
    <location>
        <begin position="32"/>
        <end position="53"/>
    </location>
</feature>
<keyword evidence="2" id="KW-0812">Transmembrane</keyword>
<evidence type="ECO:0000313" key="3">
    <source>
        <dbReference type="EMBL" id="WDA57390.1"/>
    </source>
</evidence>
<protein>
    <submittedName>
        <fullName evidence="3">Uncharacterized protein</fullName>
    </submittedName>
</protein>
<gene>
    <name evidence="3" type="ORF">M8445_08375</name>
</gene>
<keyword evidence="2" id="KW-0472">Membrane</keyword>
<keyword evidence="2" id="KW-1133">Transmembrane helix</keyword>
<evidence type="ECO:0000256" key="1">
    <source>
        <dbReference type="SAM" id="MobiDB-lite"/>
    </source>
</evidence>
<name>A0ABY7UWY6_9DEIO</name>
<reference evidence="3 4" key="1">
    <citation type="submission" date="2022-12" db="EMBL/GenBank/DDBJ databases">
        <title>Genome Sequence of Deinococcus aquaticus Type Strain PB314.</title>
        <authorList>
            <person name="Albert C."/>
            <person name="Hill J."/>
            <person name="Boren L."/>
            <person name="Scholz-Ng S."/>
            <person name="Fatema N."/>
            <person name="Grosso R."/>
            <person name="Soboslay E."/>
            <person name="Tuohy J."/>
        </authorList>
    </citation>
    <scope>NUCLEOTIDE SEQUENCE [LARGE SCALE GENOMIC DNA]</scope>
    <source>
        <strain evidence="3 4">PB-314</strain>
    </source>
</reference>
<accession>A0ABY7UWY6</accession>
<feature type="region of interest" description="Disordered" evidence="1">
    <location>
        <begin position="1"/>
        <end position="27"/>
    </location>
</feature>
<sequence length="57" mass="5661">MSVPPPEGRGAPPAGTLSQGSPSQGAAPRGTLAVVLTLLLSILGLWMLVLGVLQGRA</sequence>
<dbReference type="RefSeq" id="WP_273987307.1">
    <property type="nucleotide sequence ID" value="NZ_BAABQT010000007.1"/>
</dbReference>
<dbReference type="EMBL" id="CP115165">
    <property type="protein sequence ID" value="WDA57390.1"/>
    <property type="molecule type" value="Genomic_DNA"/>
</dbReference>
<keyword evidence="4" id="KW-1185">Reference proteome</keyword>
<organism evidence="3 4">
    <name type="scientific">Deinococcus aquaticus</name>
    <dbReference type="NCBI Taxonomy" id="328692"/>
    <lineage>
        <taxon>Bacteria</taxon>
        <taxon>Thermotogati</taxon>
        <taxon>Deinococcota</taxon>
        <taxon>Deinococci</taxon>
        <taxon>Deinococcales</taxon>
        <taxon>Deinococcaceae</taxon>
        <taxon>Deinococcus</taxon>
    </lineage>
</organism>
<evidence type="ECO:0000256" key="2">
    <source>
        <dbReference type="SAM" id="Phobius"/>
    </source>
</evidence>
<dbReference type="Proteomes" id="UP001217044">
    <property type="component" value="Chromosome"/>
</dbReference>
<proteinExistence type="predicted"/>